<dbReference type="Proteomes" id="UP000182719">
    <property type="component" value="Unassembled WGS sequence"/>
</dbReference>
<dbReference type="Gene3D" id="1.10.443.10">
    <property type="entry name" value="Intergrase catalytic core"/>
    <property type="match status" value="1"/>
</dbReference>
<evidence type="ECO:0000256" key="1">
    <source>
        <dbReference type="ARBA" id="ARBA00023172"/>
    </source>
</evidence>
<keyword evidence="1" id="KW-0233">DNA recombination</keyword>
<dbReference type="RefSeq" id="WP_177241277.1">
    <property type="nucleotide sequence ID" value="NZ_FOAP01000001.1"/>
</dbReference>
<feature type="non-terminal residue" evidence="3">
    <location>
        <position position="1"/>
    </location>
</feature>
<evidence type="ECO:0000313" key="5">
    <source>
        <dbReference type="Proteomes" id="UP000182719"/>
    </source>
</evidence>
<sequence>HLAMKGVPLKVIQELMGHATIDMTMRYAHLSPDTRRQAVAVLDAPLAPARNTDATRVEGAANHP</sequence>
<dbReference type="EMBL" id="FOAP01000010">
    <property type="protein sequence ID" value="SEL94913.1"/>
    <property type="molecule type" value="Genomic_DNA"/>
</dbReference>
<proteinExistence type="predicted"/>
<dbReference type="SUPFAM" id="SSF56349">
    <property type="entry name" value="DNA breaking-rejoining enzymes"/>
    <property type="match status" value="1"/>
</dbReference>
<gene>
    <name evidence="3" type="ORF">SAMN05444354_1011</name>
    <name evidence="4" type="ORF">SAMN05444354_1101</name>
</gene>
<evidence type="ECO:0000259" key="2">
    <source>
        <dbReference type="PROSITE" id="PS51898"/>
    </source>
</evidence>
<dbReference type="Pfam" id="PF00589">
    <property type="entry name" value="Phage_integrase"/>
    <property type="match status" value="1"/>
</dbReference>
<accession>A0A1H7F7V2</accession>
<dbReference type="EMBL" id="FOAP01000001">
    <property type="protein sequence ID" value="SEK21427.1"/>
    <property type="molecule type" value="Genomic_DNA"/>
</dbReference>
<organism evidence="3 5">
    <name type="scientific">Stigmatella aurantiaca</name>
    <dbReference type="NCBI Taxonomy" id="41"/>
    <lineage>
        <taxon>Bacteria</taxon>
        <taxon>Pseudomonadati</taxon>
        <taxon>Myxococcota</taxon>
        <taxon>Myxococcia</taxon>
        <taxon>Myxococcales</taxon>
        <taxon>Cystobacterineae</taxon>
        <taxon>Archangiaceae</taxon>
        <taxon>Stigmatella</taxon>
    </lineage>
</organism>
<reference evidence="5" key="2">
    <citation type="submission" date="2016-10" db="EMBL/GenBank/DDBJ databases">
        <authorList>
            <person name="Varghese N."/>
            <person name="Submissions S."/>
        </authorList>
    </citation>
    <scope>NUCLEOTIDE SEQUENCE [LARGE SCALE GENOMIC DNA]</scope>
    <source>
        <strain evidence="5">DSM 17044</strain>
    </source>
</reference>
<dbReference type="AlphaFoldDB" id="A0A1H7F7V2"/>
<dbReference type="GO" id="GO:0015074">
    <property type="term" value="P:DNA integration"/>
    <property type="evidence" value="ECO:0007669"/>
    <property type="project" value="InterPro"/>
</dbReference>
<evidence type="ECO:0000313" key="3">
    <source>
        <dbReference type="EMBL" id="SEK21427.1"/>
    </source>
</evidence>
<dbReference type="PROSITE" id="PS51898">
    <property type="entry name" value="TYR_RECOMBINASE"/>
    <property type="match status" value="1"/>
</dbReference>
<dbReference type="GO" id="GO:0003677">
    <property type="term" value="F:DNA binding"/>
    <property type="evidence" value="ECO:0007669"/>
    <property type="project" value="InterPro"/>
</dbReference>
<feature type="domain" description="Tyr recombinase" evidence="2">
    <location>
        <begin position="1"/>
        <end position="40"/>
    </location>
</feature>
<dbReference type="GO" id="GO:0006310">
    <property type="term" value="P:DNA recombination"/>
    <property type="evidence" value="ECO:0007669"/>
    <property type="project" value="UniProtKB-KW"/>
</dbReference>
<dbReference type="InterPro" id="IPR002104">
    <property type="entry name" value="Integrase_catalytic"/>
</dbReference>
<name>A0A1H7F7V2_STIAU</name>
<evidence type="ECO:0000313" key="4">
    <source>
        <dbReference type="EMBL" id="SEL94913.1"/>
    </source>
</evidence>
<protein>
    <submittedName>
        <fullName evidence="3">Phage integrase family protein</fullName>
    </submittedName>
</protein>
<dbReference type="InterPro" id="IPR011010">
    <property type="entry name" value="DNA_brk_join_enz"/>
</dbReference>
<dbReference type="InterPro" id="IPR013762">
    <property type="entry name" value="Integrase-like_cat_sf"/>
</dbReference>
<reference evidence="3" key="1">
    <citation type="submission" date="2016-10" db="EMBL/GenBank/DDBJ databases">
        <authorList>
            <person name="de Groot N.N."/>
        </authorList>
    </citation>
    <scope>NUCLEOTIDE SEQUENCE [LARGE SCALE GENOMIC DNA]</scope>
    <source>
        <strain evidence="3">DSM 17044</strain>
    </source>
</reference>
<keyword evidence="5" id="KW-1185">Reference proteome</keyword>